<dbReference type="Proteomes" id="UP000294480">
    <property type="component" value="Unassembled WGS sequence"/>
</dbReference>
<dbReference type="GO" id="GO:0043024">
    <property type="term" value="F:ribosomal small subunit binding"/>
    <property type="evidence" value="ECO:0007669"/>
    <property type="project" value="TreeGrafter"/>
</dbReference>
<comment type="similarity">
    <text evidence="2">Belongs to the RbfA family.</text>
</comment>
<dbReference type="InterPro" id="IPR000238">
    <property type="entry name" value="RbfA"/>
</dbReference>
<dbReference type="OrthoDB" id="307788at2"/>
<keyword evidence="4" id="KW-1185">Reference proteome</keyword>
<sequence>MAKKPATDRTVRISEQIKKDVSILIQREMRDPRIGLVTIQEVQLTPDYAHAKLFFTVLGADAPTTEKVLNESAGFLRNHLFKMLRIHTVPSLHFVFDSSLEKAIELSSLIDQANSTPPVQD</sequence>
<keyword evidence="2" id="KW-0963">Cytoplasm</keyword>
<evidence type="ECO:0000256" key="2">
    <source>
        <dbReference type="HAMAP-Rule" id="MF_00003"/>
    </source>
</evidence>
<protein>
    <recommendedName>
        <fullName evidence="2">Ribosome-binding factor A</fullName>
    </recommendedName>
</protein>
<proteinExistence type="inferred from homology"/>
<dbReference type="GO" id="GO:0005829">
    <property type="term" value="C:cytosol"/>
    <property type="evidence" value="ECO:0007669"/>
    <property type="project" value="TreeGrafter"/>
</dbReference>
<comment type="caution">
    <text evidence="3">The sequence shown here is derived from an EMBL/GenBank/DDBJ whole genome shotgun (WGS) entry which is preliminary data.</text>
</comment>
<evidence type="ECO:0000313" key="3">
    <source>
        <dbReference type="EMBL" id="TDR29053.1"/>
    </source>
</evidence>
<dbReference type="RefSeq" id="WP_133621377.1">
    <property type="nucleotide sequence ID" value="NZ_SNZE01000027.1"/>
</dbReference>
<gene>
    <name evidence="2" type="primary">rbfA</name>
    <name evidence="3" type="ORF">DFR44_12712</name>
</gene>
<dbReference type="PANTHER" id="PTHR33515:SF1">
    <property type="entry name" value="RIBOSOME-BINDING FACTOR A, CHLOROPLASTIC-RELATED"/>
    <property type="match status" value="1"/>
</dbReference>
<accession>A0A4R6Y5Y6</accession>
<comment type="subcellular location">
    <subcellularLocation>
        <location evidence="2">Cytoplasm</location>
    </subcellularLocation>
</comment>
<dbReference type="InterPro" id="IPR023799">
    <property type="entry name" value="RbfA_dom_sf"/>
</dbReference>
<dbReference type="Gene3D" id="3.30.300.20">
    <property type="match status" value="1"/>
</dbReference>
<organism evidence="3 4">
    <name type="scientific">Hydromonas duriensis</name>
    <dbReference type="NCBI Taxonomy" id="1527608"/>
    <lineage>
        <taxon>Bacteria</taxon>
        <taxon>Pseudomonadati</taxon>
        <taxon>Pseudomonadota</taxon>
        <taxon>Betaproteobacteria</taxon>
        <taxon>Burkholderiales</taxon>
        <taxon>Burkholderiaceae</taxon>
        <taxon>Hydromonas</taxon>
    </lineage>
</organism>
<dbReference type="AlphaFoldDB" id="A0A4R6Y5Y6"/>
<evidence type="ECO:0000313" key="4">
    <source>
        <dbReference type="Proteomes" id="UP000294480"/>
    </source>
</evidence>
<name>A0A4R6Y5Y6_9BURK</name>
<dbReference type="Pfam" id="PF02033">
    <property type="entry name" value="RBFA"/>
    <property type="match status" value="1"/>
</dbReference>
<keyword evidence="1 2" id="KW-0690">Ribosome biogenesis</keyword>
<dbReference type="HAMAP" id="MF_00003">
    <property type="entry name" value="RbfA"/>
    <property type="match status" value="1"/>
</dbReference>
<dbReference type="GO" id="GO:0030490">
    <property type="term" value="P:maturation of SSU-rRNA"/>
    <property type="evidence" value="ECO:0007669"/>
    <property type="project" value="UniProtKB-UniRule"/>
</dbReference>
<comment type="subunit">
    <text evidence="2">Monomer. Binds 30S ribosomal subunits, but not 50S ribosomal subunits or 70S ribosomes.</text>
</comment>
<comment type="function">
    <text evidence="2">One of several proteins that assist in the late maturation steps of the functional core of the 30S ribosomal subunit. Associates with free 30S ribosomal subunits (but not with 30S subunits that are part of 70S ribosomes or polysomes). Required for efficient processing of 16S rRNA. May interact with the 5'-terminal helix region of 16S rRNA.</text>
</comment>
<dbReference type="EMBL" id="SNZE01000027">
    <property type="protein sequence ID" value="TDR29053.1"/>
    <property type="molecule type" value="Genomic_DNA"/>
</dbReference>
<dbReference type="PANTHER" id="PTHR33515">
    <property type="entry name" value="RIBOSOME-BINDING FACTOR A, CHLOROPLASTIC-RELATED"/>
    <property type="match status" value="1"/>
</dbReference>
<evidence type="ECO:0000256" key="1">
    <source>
        <dbReference type="ARBA" id="ARBA00022517"/>
    </source>
</evidence>
<dbReference type="SUPFAM" id="SSF89919">
    <property type="entry name" value="Ribosome-binding factor A, RbfA"/>
    <property type="match status" value="1"/>
</dbReference>
<dbReference type="InterPro" id="IPR015946">
    <property type="entry name" value="KH_dom-like_a/b"/>
</dbReference>
<dbReference type="NCBIfam" id="TIGR00082">
    <property type="entry name" value="rbfA"/>
    <property type="match status" value="1"/>
</dbReference>
<reference evidence="3 4" key="1">
    <citation type="submission" date="2019-03" db="EMBL/GenBank/DDBJ databases">
        <title>Genomic Encyclopedia of Type Strains, Phase IV (KMG-IV): sequencing the most valuable type-strain genomes for metagenomic binning, comparative biology and taxonomic classification.</title>
        <authorList>
            <person name="Goeker M."/>
        </authorList>
    </citation>
    <scope>NUCLEOTIDE SEQUENCE [LARGE SCALE GENOMIC DNA]</scope>
    <source>
        <strain evidence="3 4">DSM 102852</strain>
    </source>
</reference>